<evidence type="ECO:0000313" key="2">
    <source>
        <dbReference type="Proteomes" id="UP000265520"/>
    </source>
</evidence>
<feature type="non-terminal residue" evidence="1">
    <location>
        <position position="1"/>
    </location>
</feature>
<dbReference type="Proteomes" id="UP000265520">
    <property type="component" value="Unassembled WGS sequence"/>
</dbReference>
<protein>
    <submittedName>
        <fullName evidence="1">Uncharacterized protein</fullName>
    </submittedName>
</protein>
<reference evidence="1 2" key="1">
    <citation type="journal article" date="2018" name="Front. Plant Sci.">
        <title>Red Clover (Trifolium pratense) and Zigzag Clover (T. medium) - A Picture of Genomic Similarities and Differences.</title>
        <authorList>
            <person name="Dluhosova J."/>
            <person name="Istvanek J."/>
            <person name="Nedelnik J."/>
            <person name="Repkova J."/>
        </authorList>
    </citation>
    <scope>NUCLEOTIDE SEQUENCE [LARGE SCALE GENOMIC DNA]</scope>
    <source>
        <strain evidence="2">cv. 10/8</strain>
        <tissue evidence="1">Leaf</tissue>
    </source>
</reference>
<comment type="caution">
    <text evidence="1">The sequence shown here is derived from an EMBL/GenBank/DDBJ whole genome shotgun (WGS) entry which is preliminary data.</text>
</comment>
<dbReference type="EMBL" id="LXQA010583987">
    <property type="protein sequence ID" value="MCI60565.1"/>
    <property type="molecule type" value="Genomic_DNA"/>
</dbReference>
<keyword evidence="2" id="KW-1185">Reference proteome</keyword>
<organism evidence="1 2">
    <name type="scientific">Trifolium medium</name>
    <dbReference type="NCBI Taxonomy" id="97028"/>
    <lineage>
        <taxon>Eukaryota</taxon>
        <taxon>Viridiplantae</taxon>
        <taxon>Streptophyta</taxon>
        <taxon>Embryophyta</taxon>
        <taxon>Tracheophyta</taxon>
        <taxon>Spermatophyta</taxon>
        <taxon>Magnoliopsida</taxon>
        <taxon>eudicotyledons</taxon>
        <taxon>Gunneridae</taxon>
        <taxon>Pentapetalae</taxon>
        <taxon>rosids</taxon>
        <taxon>fabids</taxon>
        <taxon>Fabales</taxon>
        <taxon>Fabaceae</taxon>
        <taxon>Papilionoideae</taxon>
        <taxon>50 kb inversion clade</taxon>
        <taxon>NPAAA clade</taxon>
        <taxon>Hologalegina</taxon>
        <taxon>IRL clade</taxon>
        <taxon>Trifolieae</taxon>
        <taxon>Trifolium</taxon>
    </lineage>
</organism>
<accession>A0A392TKV5</accession>
<sequence length="14" mass="1318">VKVSLAAGSADFPG</sequence>
<name>A0A392TKV5_9FABA</name>
<proteinExistence type="predicted"/>
<evidence type="ECO:0000313" key="1">
    <source>
        <dbReference type="EMBL" id="MCI60565.1"/>
    </source>
</evidence>